<comment type="caution">
    <text evidence="4">The sequence shown here is derived from an EMBL/GenBank/DDBJ whole genome shotgun (WGS) entry which is preliminary data.</text>
</comment>
<protein>
    <submittedName>
        <fullName evidence="4">Altronate dehydratase</fullName>
    </submittedName>
</protein>
<dbReference type="Proteomes" id="UP000430222">
    <property type="component" value="Unassembled WGS sequence"/>
</dbReference>
<evidence type="ECO:0000256" key="2">
    <source>
        <dbReference type="ARBA" id="ARBA00023239"/>
    </source>
</evidence>
<evidence type="ECO:0000259" key="3">
    <source>
        <dbReference type="SMART" id="SM00858"/>
    </source>
</evidence>
<dbReference type="Pfam" id="PF04295">
    <property type="entry name" value="GD_AH_second"/>
    <property type="match status" value="1"/>
</dbReference>
<dbReference type="InterPro" id="IPR013974">
    <property type="entry name" value="SAF"/>
</dbReference>
<gene>
    <name evidence="4" type="ORF">FYJ78_07255</name>
</gene>
<dbReference type="InterPro" id="IPR052172">
    <property type="entry name" value="UxaA_altronate/galactarate_dh"/>
</dbReference>
<evidence type="ECO:0000313" key="5">
    <source>
        <dbReference type="Proteomes" id="UP000430222"/>
    </source>
</evidence>
<dbReference type="GO" id="GO:0016829">
    <property type="term" value="F:lyase activity"/>
    <property type="evidence" value="ECO:0007669"/>
    <property type="project" value="UniProtKB-KW"/>
</dbReference>
<keyword evidence="2" id="KW-0456">Lyase</keyword>
<comment type="similarity">
    <text evidence="1">Belongs to the UxaA family.</text>
</comment>
<dbReference type="RefSeq" id="WP_154620758.1">
    <property type="nucleotide sequence ID" value="NZ_VUNL01000007.1"/>
</dbReference>
<dbReference type="InterPro" id="IPR044144">
    <property type="entry name" value="SAF_UxaA/GarD"/>
</dbReference>
<dbReference type="Gene3D" id="2.30.130.110">
    <property type="match status" value="1"/>
</dbReference>
<evidence type="ECO:0000313" key="4">
    <source>
        <dbReference type="EMBL" id="MSV24981.1"/>
    </source>
</evidence>
<sequence length="497" mass="53535">MAKIFRIHPEDNVAVAVQPLAKGETAGLDGQDFTAGSDIPAGHKMAIRAIRRGEPVVKYGFPIGSAKEDIQPGDWVHTHNVQSRLGDLLSYEYHPEQAGNTAVANDREYTFMGYERPDGRAGIRNEVWIIPTVGCVNGIARAIEAGSQSFRTEHIDGIYAYSHPHGCSQLGDDQLNTQKMLAGLVHSPNAGAVLVLSLGCENNQIDLMKKAIGDYDENRVRFLVCQDVEDEVASGIAIVKELCRYADQFHRTQQPAGKLVLGLKCGGSDGFSGITANPLVGTVSNKIVAAGGTSILTEVPEMFGAETLLMNRCKDQATFEKTVNLINSFKSYFMRYGEKINENPSPGNKAGGITTLEDKSLGCVQKGGRAVVQDVLEYGDRAQEKGLLLLQAPGNDLVAANALAAAGAHIVLFTTGRGTPFACPVPTVKIASNSHLAGFKSRWIDFNAGQLLEGHSMEEVSESFMQLILDIASGRRHAKSESLDKHELAIFKDGVTL</sequence>
<dbReference type="Pfam" id="PF08666">
    <property type="entry name" value="SAF"/>
    <property type="match status" value="1"/>
</dbReference>
<dbReference type="PANTHER" id="PTHR30536">
    <property type="entry name" value="ALTRONATE/GALACTARATE DEHYDRATASE"/>
    <property type="match status" value="1"/>
</dbReference>
<dbReference type="EMBL" id="VUNL01000007">
    <property type="protein sequence ID" value="MSV24981.1"/>
    <property type="molecule type" value="Genomic_DNA"/>
</dbReference>
<dbReference type="InterPro" id="IPR007392">
    <property type="entry name" value="GD_AH_second"/>
</dbReference>
<proteinExistence type="inferred from homology"/>
<evidence type="ECO:0000256" key="1">
    <source>
        <dbReference type="ARBA" id="ARBA00010986"/>
    </source>
</evidence>
<accession>A0A6I2UZ82</accession>
<dbReference type="Pfam" id="PF20629">
    <property type="entry name" value="GD_AH_C"/>
    <property type="match status" value="1"/>
</dbReference>
<feature type="domain" description="SAF" evidence="3">
    <location>
        <begin position="11"/>
        <end position="82"/>
    </location>
</feature>
<dbReference type="InterPro" id="IPR048332">
    <property type="entry name" value="GD_AH_C"/>
</dbReference>
<name>A0A6I2UZ82_9FIRM</name>
<reference evidence="4 5" key="1">
    <citation type="submission" date="2019-08" db="EMBL/GenBank/DDBJ databases">
        <title>In-depth cultivation of the pig gut microbiome towards novel bacterial diversity and tailored functional studies.</title>
        <authorList>
            <person name="Wylensek D."/>
            <person name="Hitch T.C.A."/>
            <person name="Clavel T."/>
        </authorList>
    </citation>
    <scope>NUCLEOTIDE SEQUENCE [LARGE SCALE GENOMIC DNA]</scope>
    <source>
        <strain evidence="5">WCA-380-WT-3B3</strain>
    </source>
</reference>
<dbReference type="PANTHER" id="PTHR30536:SF5">
    <property type="entry name" value="ALTRONATE DEHYDRATASE"/>
    <property type="match status" value="1"/>
</dbReference>
<dbReference type="SMART" id="SM00858">
    <property type="entry name" value="SAF"/>
    <property type="match status" value="1"/>
</dbReference>
<organism evidence="4 5">
    <name type="scientific">Selenomonas montiformis</name>
    <dbReference type="NCBI Taxonomy" id="2652285"/>
    <lineage>
        <taxon>Bacteria</taxon>
        <taxon>Bacillati</taxon>
        <taxon>Bacillota</taxon>
        <taxon>Negativicutes</taxon>
        <taxon>Selenomonadales</taxon>
        <taxon>Selenomonadaceae</taxon>
        <taxon>Selenomonas</taxon>
    </lineage>
</organism>
<dbReference type="GO" id="GO:0019698">
    <property type="term" value="P:D-galacturonate catabolic process"/>
    <property type="evidence" value="ECO:0007669"/>
    <property type="project" value="TreeGrafter"/>
</dbReference>
<dbReference type="AlphaFoldDB" id="A0A6I2UZ82"/>
<dbReference type="CDD" id="cd11613">
    <property type="entry name" value="SAF_AH_GD"/>
    <property type="match status" value="1"/>
</dbReference>
<keyword evidence="5" id="KW-1185">Reference proteome</keyword>